<feature type="transmembrane region" description="Helical" evidence="6">
    <location>
        <begin position="37"/>
        <end position="56"/>
    </location>
</feature>
<dbReference type="InterPro" id="IPR051542">
    <property type="entry name" value="Hydrogenase_cytochrome"/>
</dbReference>
<name>A0A4R6WXB8_9PROT</name>
<dbReference type="Proteomes" id="UP000295783">
    <property type="component" value="Unassembled WGS sequence"/>
</dbReference>
<dbReference type="InterPro" id="IPR011577">
    <property type="entry name" value="Cyt_b561_bac/Ni-Hgenase"/>
</dbReference>
<dbReference type="Pfam" id="PF01292">
    <property type="entry name" value="Ni_hydr_CYTB"/>
    <property type="match status" value="1"/>
</dbReference>
<evidence type="ECO:0000256" key="1">
    <source>
        <dbReference type="ARBA" id="ARBA00004651"/>
    </source>
</evidence>
<gene>
    <name evidence="8" type="ORF">A8950_0609</name>
</gene>
<feature type="domain" description="Cytochrome b561 bacterial/Ni-hydrogenase" evidence="7">
    <location>
        <begin position="5"/>
        <end position="165"/>
    </location>
</feature>
<evidence type="ECO:0000259" key="7">
    <source>
        <dbReference type="Pfam" id="PF01292"/>
    </source>
</evidence>
<dbReference type="Gene3D" id="1.20.950.20">
    <property type="entry name" value="Transmembrane di-heme cytochromes, Chain C"/>
    <property type="match status" value="1"/>
</dbReference>
<evidence type="ECO:0000256" key="3">
    <source>
        <dbReference type="ARBA" id="ARBA00022692"/>
    </source>
</evidence>
<protein>
    <submittedName>
        <fullName evidence="8">Cytochrome b</fullName>
    </submittedName>
</protein>
<feature type="transmembrane region" description="Helical" evidence="6">
    <location>
        <begin position="132"/>
        <end position="152"/>
    </location>
</feature>
<dbReference type="InterPro" id="IPR016174">
    <property type="entry name" value="Di-haem_cyt_TM"/>
</dbReference>
<dbReference type="GO" id="GO:0005886">
    <property type="term" value="C:plasma membrane"/>
    <property type="evidence" value="ECO:0007669"/>
    <property type="project" value="UniProtKB-SubCell"/>
</dbReference>
<comment type="caution">
    <text evidence="8">The sequence shown here is derived from an EMBL/GenBank/DDBJ whole genome shotgun (WGS) entry which is preliminary data.</text>
</comment>
<keyword evidence="3 6" id="KW-0812">Transmembrane</keyword>
<evidence type="ECO:0000256" key="2">
    <source>
        <dbReference type="ARBA" id="ARBA00022475"/>
    </source>
</evidence>
<accession>A0A4R6WXB8</accession>
<evidence type="ECO:0000256" key="4">
    <source>
        <dbReference type="ARBA" id="ARBA00022989"/>
    </source>
</evidence>
<sequence length="177" mass="19771">MVRIWDMAVRIFHWSLVASFGVAWASADDWRLLHEWTGYAAAGLILFRLVWGVLGTRFARFSQFVRSPGHVAAYLRDIATGREARYLGHNPAGGAMIIALLVVMSALCFSGWLYTTDAYWGEEWVEELHEFLANAMLALVALHILGVVLASLRHGENLVRAMVTGRKRNPAMGDVLD</sequence>
<dbReference type="GO" id="GO:0009055">
    <property type="term" value="F:electron transfer activity"/>
    <property type="evidence" value="ECO:0007669"/>
    <property type="project" value="InterPro"/>
</dbReference>
<proteinExistence type="predicted"/>
<evidence type="ECO:0000313" key="8">
    <source>
        <dbReference type="EMBL" id="TDQ84063.1"/>
    </source>
</evidence>
<comment type="subcellular location">
    <subcellularLocation>
        <location evidence="1">Cell membrane</location>
        <topology evidence="1">Multi-pass membrane protein</topology>
    </subcellularLocation>
</comment>
<evidence type="ECO:0000256" key="6">
    <source>
        <dbReference type="SAM" id="Phobius"/>
    </source>
</evidence>
<keyword evidence="9" id="KW-1185">Reference proteome</keyword>
<evidence type="ECO:0000256" key="5">
    <source>
        <dbReference type="ARBA" id="ARBA00023136"/>
    </source>
</evidence>
<dbReference type="GO" id="GO:0022904">
    <property type="term" value="P:respiratory electron transport chain"/>
    <property type="evidence" value="ECO:0007669"/>
    <property type="project" value="InterPro"/>
</dbReference>
<dbReference type="AlphaFoldDB" id="A0A4R6WXB8"/>
<keyword evidence="4 6" id="KW-1133">Transmembrane helix</keyword>
<dbReference type="EMBL" id="SNYW01000006">
    <property type="protein sequence ID" value="TDQ84063.1"/>
    <property type="molecule type" value="Genomic_DNA"/>
</dbReference>
<dbReference type="PANTHER" id="PTHR30485:SF2">
    <property type="entry name" value="BLL0597 PROTEIN"/>
    <property type="match status" value="1"/>
</dbReference>
<keyword evidence="5 6" id="KW-0472">Membrane</keyword>
<organism evidence="8 9">
    <name type="scientific">Dongia mobilis</name>
    <dbReference type="NCBI Taxonomy" id="578943"/>
    <lineage>
        <taxon>Bacteria</taxon>
        <taxon>Pseudomonadati</taxon>
        <taxon>Pseudomonadota</taxon>
        <taxon>Alphaproteobacteria</taxon>
        <taxon>Rhodospirillales</taxon>
        <taxon>Dongiaceae</taxon>
        <taxon>Dongia</taxon>
    </lineage>
</organism>
<feature type="transmembrane region" description="Helical" evidence="6">
    <location>
        <begin position="92"/>
        <end position="112"/>
    </location>
</feature>
<dbReference type="RefSeq" id="WP_133612125.1">
    <property type="nucleotide sequence ID" value="NZ_SNYW01000006.1"/>
</dbReference>
<reference evidence="8 9" key="1">
    <citation type="submission" date="2019-03" db="EMBL/GenBank/DDBJ databases">
        <title>Genomic Encyclopedia of Type Strains, Phase III (KMG-III): the genomes of soil and plant-associated and newly described type strains.</title>
        <authorList>
            <person name="Whitman W."/>
        </authorList>
    </citation>
    <scope>NUCLEOTIDE SEQUENCE [LARGE SCALE GENOMIC DNA]</scope>
    <source>
        <strain evidence="8 9">CGMCC 1.7660</strain>
    </source>
</reference>
<evidence type="ECO:0000313" key="9">
    <source>
        <dbReference type="Proteomes" id="UP000295783"/>
    </source>
</evidence>
<dbReference type="SUPFAM" id="SSF81342">
    <property type="entry name" value="Transmembrane di-heme cytochromes"/>
    <property type="match status" value="1"/>
</dbReference>
<dbReference type="PANTHER" id="PTHR30485">
    <property type="entry name" value="NI/FE-HYDROGENASE 1 B-TYPE CYTOCHROME SUBUNIT"/>
    <property type="match status" value="1"/>
</dbReference>
<dbReference type="GO" id="GO:0020037">
    <property type="term" value="F:heme binding"/>
    <property type="evidence" value="ECO:0007669"/>
    <property type="project" value="TreeGrafter"/>
</dbReference>
<keyword evidence="2" id="KW-1003">Cell membrane</keyword>
<dbReference type="OrthoDB" id="196472at2"/>